<name>A0A2H0NCU4_9BACT</name>
<evidence type="ECO:0000313" key="3">
    <source>
        <dbReference type="EMBL" id="PIR06718.1"/>
    </source>
</evidence>
<keyword evidence="2" id="KW-0472">Membrane</keyword>
<evidence type="ECO:0000313" key="4">
    <source>
        <dbReference type="Proteomes" id="UP000230564"/>
    </source>
</evidence>
<accession>A0A2H0NCU4</accession>
<gene>
    <name evidence="3" type="ORF">COV55_02645</name>
</gene>
<dbReference type="EMBL" id="PCWQ01000010">
    <property type="protein sequence ID" value="PIR06718.1"/>
    <property type="molecule type" value="Genomic_DNA"/>
</dbReference>
<protein>
    <submittedName>
        <fullName evidence="3">Uncharacterized protein</fullName>
    </submittedName>
</protein>
<organism evidence="3 4">
    <name type="scientific">Candidatus Komeilibacteria bacterium CG11_big_fil_rev_8_21_14_0_20_36_20</name>
    <dbReference type="NCBI Taxonomy" id="1974477"/>
    <lineage>
        <taxon>Bacteria</taxon>
        <taxon>Candidatus Komeiliibacteriota</taxon>
    </lineage>
</organism>
<feature type="region of interest" description="Disordered" evidence="1">
    <location>
        <begin position="36"/>
        <end position="63"/>
    </location>
</feature>
<feature type="transmembrane region" description="Helical" evidence="2">
    <location>
        <begin position="9"/>
        <end position="27"/>
    </location>
</feature>
<comment type="caution">
    <text evidence="3">The sequence shown here is derived from an EMBL/GenBank/DDBJ whole genome shotgun (WGS) entry which is preliminary data.</text>
</comment>
<keyword evidence="2" id="KW-1133">Transmembrane helix</keyword>
<sequence>MEKEQKKKIIWLLIIVLIILGLLFILFKTADNTIKRPSTNETNEPLELTPPSSNLEYNPSVEPAESNTEFDAVNLAKNFVARFGSWSTDSQGHNLTELLPLSTTRMRNYLESMEINPNEEFNGVTTKSLSVQIVFLDETEAELIVSAQRIETKNDLEPRIYYQDAGVQLVRSGGQWLVDSIAWQ</sequence>
<proteinExistence type="predicted"/>
<reference evidence="3 4" key="1">
    <citation type="submission" date="2017-09" db="EMBL/GenBank/DDBJ databases">
        <title>Depth-based differentiation of microbial function through sediment-hosted aquifers and enrichment of novel symbionts in the deep terrestrial subsurface.</title>
        <authorList>
            <person name="Probst A.J."/>
            <person name="Ladd B."/>
            <person name="Jarett J.K."/>
            <person name="Geller-Mcgrath D.E."/>
            <person name="Sieber C.M."/>
            <person name="Emerson J.B."/>
            <person name="Anantharaman K."/>
            <person name="Thomas B.C."/>
            <person name="Malmstrom R."/>
            <person name="Stieglmeier M."/>
            <person name="Klingl A."/>
            <person name="Woyke T."/>
            <person name="Ryan C.M."/>
            <person name="Banfield J.F."/>
        </authorList>
    </citation>
    <scope>NUCLEOTIDE SEQUENCE [LARGE SCALE GENOMIC DNA]</scope>
    <source>
        <strain evidence="3">CG11_big_fil_rev_8_21_14_0_20_36_20</strain>
    </source>
</reference>
<dbReference type="Proteomes" id="UP000230564">
    <property type="component" value="Unassembled WGS sequence"/>
</dbReference>
<dbReference type="AlphaFoldDB" id="A0A2H0NCU4"/>
<keyword evidence="2" id="KW-0812">Transmembrane</keyword>
<evidence type="ECO:0000256" key="1">
    <source>
        <dbReference type="SAM" id="MobiDB-lite"/>
    </source>
</evidence>
<evidence type="ECO:0000256" key="2">
    <source>
        <dbReference type="SAM" id="Phobius"/>
    </source>
</evidence>